<dbReference type="InterPro" id="IPR050816">
    <property type="entry name" value="Flavin-dep_Halogenase_NPB"/>
</dbReference>
<proteinExistence type="predicted"/>
<dbReference type="GO" id="GO:0004497">
    <property type="term" value="F:monooxygenase activity"/>
    <property type="evidence" value="ECO:0007669"/>
    <property type="project" value="InterPro"/>
</dbReference>
<protein>
    <recommendedName>
        <fullName evidence="3">Tryptophan halogenase</fullName>
    </recommendedName>
</protein>
<dbReference type="InterPro" id="IPR006905">
    <property type="entry name" value="Flavin_halogenase"/>
</dbReference>
<reference evidence="1 2" key="1">
    <citation type="submission" date="2020-08" db="EMBL/GenBank/DDBJ databases">
        <title>Genomic Encyclopedia of Type Strains, Phase III (KMG-III): the genomes of soil and plant-associated and newly described type strains.</title>
        <authorList>
            <person name="Whitman W."/>
        </authorList>
    </citation>
    <scope>NUCLEOTIDE SEQUENCE [LARGE SCALE GENOMIC DNA]</scope>
    <source>
        <strain evidence="1 2">CECT 8799</strain>
    </source>
</reference>
<dbReference type="PANTHER" id="PTHR43747:SF4">
    <property type="entry name" value="FLAVIN-DEPENDENT TRYPTOPHAN HALOGENASE"/>
    <property type="match status" value="1"/>
</dbReference>
<sequence length="212" mass="23548">MANTAIQNITIVGGGTAGWMAAAVLVHHYREHPLRIQLVESEQIGTVGVGEATVPGVIRLNQYLGIKESDFIAATGATFKLGIEFADWYKPGESFFHPFADFGAPVGKLPFFPCWLKLHKLGRAAPLEDYCLSAAMSEDGRLLVYEQESFSEASWLAIYNGLHFRPRRYLSDVDQLDTEQLAQLLEKMRRAVALGSEHAPRHEEFLAQLATD</sequence>
<dbReference type="RefSeq" id="WP_221192062.1">
    <property type="nucleotide sequence ID" value="NZ_JACHWZ010000017.1"/>
</dbReference>
<dbReference type="EMBL" id="JACHWZ010000017">
    <property type="protein sequence ID" value="MBB3062517.1"/>
    <property type="molecule type" value="Genomic_DNA"/>
</dbReference>
<name>A0A7W4ZA89_9GAMM</name>
<evidence type="ECO:0000313" key="2">
    <source>
        <dbReference type="Proteomes" id="UP000535937"/>
    </source>
</evidence>
<comment type="caution">
    <text evidence="1">The sequence shown here is derived from an EMBL/GenBank/DDBJ whole genome shotgun (WGS) entry which is preliminary data.</text>
</comment>
<accession>A0A7W4ZA89</accession>
<dbReference type="PANTHER" id="PTHR43747">
    <property type="entry name" value="FAD-BINDING PROTEIN"/>
    <property type="match status" value="1"/>
</dbReference>
<evidence type="ECO:0008006" key="3">
    <source>
        <dbReference type="Google" id="ProtNLM"/>
    </source>
</evidence>
<dbReference type="Gene3D" id="3.50.50.60">
    <property type="entry name" value="FAD/NAD(P)-binding domain"/>
    <property type="match status" value="2"/>
</dbReference>
<dbReference type="AlphaFoldDB" id="A0A7W4ZA89"/>
<dbReference type="Pfam" id="PF04820">
    <property type="entry name" value="Trp_halogenase"/>
    <property type="match status" value="1"/>
</dbReference>
<keyword evidence="2" id="KW-1185">Reference proteome</keyword>
<evidence type="ECO:0000313" key="1">
    <source>
        <dbReference type="EMBL" id="MBB3062517.1"/>
    </source>
</evidence>
<gene>
    <name evidence="1" type="ORF">FHS09_003366</name>
</gene>
<dbReference type="SUPFAM" id="SSF51905">
    <property type="entry name" value="FAD/NAD(P)-binding domain"/>
    <property type="match status" value="1"/>
</dbReference>
<organism evidence="1 2">
    <name type="scientific">Microbulbifer rhizosphaerae</name>
    <dbReference type="NCBI Taxonomy" id="1562603"/>
    <lineage>
        <taxon>Bacteria</taxon>
        <taxon>Pseudomonadati</taxon>
        <taxon>Pseudomonadota</taxon>
        <taxon>Gammaproteobacteria</taxon>
        <taxon>Cellvibrionales</taxon>
        <taxon>Microbulbiferaceae</taxon>
        <taxon>Microbulbifer</taxon>
    </lineage>
</organism>
<dbReference type="InterPro" id="IPR036188">
    <property type="entry name" value="FAD/NAD-bd_sf"/>
</dbReference>
<dbReference type="Proteomes" id="UP000535937">
    <property type="component" value="Unassembled WGS sequence"/>
</dbReference>